<evidence type="ECO:0000256" key="11">
    <source>
        <dbReference type="SAM" id="MobiDB-lite"/>
    </source>
</evidence>
<name>A0A1G6X4B5_9PROT</name>
<organism evidence="13 14">
    <name type="scientific">Belnapia rosea</name>
    <dbReference type="NCBI Taxonomy" id="938405"/>
    <lineage>
        <taxon>Bacteria</taxon>
        <taxon>Pseudomonadati</taxon>
        <taxon>Pseudomonadota</taxon>
        <taxon>Alphaproteobacteria</taxon>
        <taxon>Acetobacterales</taxon>
        <taxon>Roseomonadaceae</taxon>
        <taxon>Belnapia</taxon>
    </lineage>
</organism>
<sequence>MELVELLLALIAACIGFSLIARRLRLPYAVILVIGGMVLALIPAVPNLELDPELALAFFLPPLLQLSAYRTDWRAFRSSLRPILLLAVGAVFFTAFCIAVVARWLVPELPWTAAIALGAIVAPPDAVAAAAVLQRLRLPRRIVTVLEGESLINDASSLMLYKLAVTAALASGTIGAANGAVSFVVLSLGGIAVGWAVGKVTLWVLPRLEDTMLETTTGFLAAYASYLAGEALHVSGVMAVVTTGLLFGRAQHTVFSYSARLNAGTVWRFMEFILNSLVFLFIGLQLNQVLERIADRGVLDLVGIGLGTALALILSRFLWVFPASWIPRWIPALRRRDPMPDWRHMTIISWAGMRGVVSLAAALALPQEFPERDLLVFLAFAAILATLVVQGTTLEWVIQRLGVALPPHPNGIDPEEAEGRRLLAAASLAEIERRIEDPLEGAIAADLVHEFRDRSGHLSRTAANQGAAIAERAARRRIRLAALEAARQQLVAHYQAGHLQEEGLVKLEQELDLEEIRVRQVLGDDRTEAQKRADAERRKAADAAAVSHPPRELGATAAISAGS</sequence>
<evidence type="ECO:0000256" key="5">
    <source>
        <dbReference type="ARBA" id="ARBA00022989"/>
    </source>
</evidence>
<feature type="transmembrane region" description="Helical" evidence="10">
    <location>
        <begin position="28"/>
        <end position="48"/>
    </location>
</feature>
<evidence type="ECO:0000256" key="8">
    <source>
        <dbReference type="ARBA" id="ARBA00023136"/>
    </source>
</evidence>
<dbReference type="Proteomes" id="UP000198925">
    <property type="component" value="Unassembled WGS sequence"/>
</dbReference>
<evidence type="ECO:0000256" key="4">
    <source>
        <dbReference type="ARBA" id="ARBA00022692"/>
    </source>
</evidence>
<evidence type="ECO:0000256" key="1">
    <source>
        <dbReference type="ARBA" id="ARBA00004651"/>
    </source>
</evidence>
<feature type="domain" description="Cation/H+ exchanger transmembrane" evidence="12">
    <location>
        <begin position="11"/>
        <end position="398"/>
    </location>
</feature>
<dbReference type="STRING" id="938405.SAMN02927895_03095"/>
<feature type="transmembrane region" description="Helical" evidence="10">
    <location>
        <begin position="6"/>
        <end position="21"/>
    </location>
</feature>
<feature type="transmembrane region" description="Helical" evidence="10">
    <location>
        <begin position="267"/>
        <end position="286"/>
    </location>
</feature>
<dbReference type="OrthoDB" id="9809206at2"/>
<evidence type="ECO:0000256" key="7">
    <source>
        <dbReference type="ARBA" id="ARBA00023065"/>
    </source>
</evidence>
<dbReference type="GO" id="GO:0051453">
    <property type="term" value="P:regulation of intracellular pH"/>
    <property type="evidence" value="ECO:0007669"/>
    <property type="project" value="TreeGrafter"/>
</dbReference>
<keyword evidence="4 10" id="KW-0812">Transmembrane</keyword>
<reference evidence="13 14" key="1">
    <citation type="submission" date="2016-10" db="EMBL/GenBank/DDBJ databases">
        <authorList>
            <person name="de Groot N.N."/>
        </authorList>
    </citation>
    <scope>NUCLEOTIDE SEQUENCE [LARGE SCALE GENOMIC DNA]</scope>
    <source>
        <strain evidence="13 14">CPCC 100156</strain>
    </source>
</reference>
<feature type="transmembrane region" description="Helical" evidence="10">
    <location>
        <begin position="111"/>
        <end position="133"/>
    </location>
</feature>
<feature type="transmembrane region" description="Helical" evidence="10">
    <location>
        <begin position="374"/>
        <end position="398"/>
    </location>
</feature>
<dbReference type="EMBL" id="FMZX01000011">
    <property type="protein sequence ID" value="SDD72247.1"/>
    <property type="molecule type" value="Genomic_DNA"/>
</dbReference>
<comment type="similarity">
    <text evidence="10">Belongs to the monovalent cation:proton antiporter 1 (CPA1) transporter (TC 2.A.36) family.</text>
</comment>
<feature type="transmembrane region" description="Helical" evidence="10">
    <location>
        <begin position="226"/>
        <end position="247"/>
    </location>
</feature>
<keyword evidence="10" id="KW-0050">Antiport</keyword>
<dbReference type="InterPro" id="IPR006153">
    <property type="entry name" value="Cation/H_exchanger_TM"/>
</dbReference>
<keyword evidence="7 10" id="KW-0406">Ion transport</keyword>
<evidence type="ECO:0000256" key="10">
    <source>
        <dbReference type="RuleBase" id="RU366002"/>
    </source>
</evidence>
<dbReference type="InterPro" id="IPR018422">
    <property type="entry name" value="Cation/H_exchanger_CPA1"/>
</dbReference>
<dbReference type="AlphaFoldDB" id="A0A1G6X4B5"/>
<dbReference type="GO" id="GO:0098719">
    <property type="term" value="P:sodium ion import across plasma membrane"/>
    <property type="evidence" value="ECO:0007669"/>
    <property type="project" value="TreeGrafter"/>
</dbReference>
<keyword evidence="3" id="KW-1003">Cell membrane</keyword>
<comment type="subcellular location">
    <subcellularLocation>
        <location evidence="10">Cell inner membrane</location>
        <topology evidence="10">Multi-pass membrane protein</topology>
    </subcellularLocation>
    <subcellularLocation>
        <location evidence="1">Cell membrane</location>
        <topology evidence="1">Multi-pass membrane protein</topology>
    </subcellularLocation>
</comment>
<keyword evidence="9 10" id="KW-0739">Sodium transport</keyword>
<evidence type="ECO:0000313" key="14">
    <source>
        <dbReference type="Proteomes" id="UP000198925"/>
    </source>
</evidence>
<dbReference type="GO" id="GO:0015386">
    <property type="term" value="F:potassium:proton antiporter activity"/>
    <property type="evidence" value="ECO:0007669"/>
    <property type="project" value="TreeGrafter"/>
</dbReference>
<gene>
    <name evidence="13" type="ORF">SAMN04487779_1011141</name>
</gene>
<evidence type="ECO:0000256" key="3">
    <source>
        <dbReference type="ARBA" id="ARBA00022475"/>
    </source>
</evidence>
<dbReference type="PANTHER" id="PTHR10110">
    <property type="entry name" value="SODIUM/HYDROGEN EXCHANGER"/>
    <property type="match status" value="1"/>
</dbReference>
<protein>
    <submittedName>
        <fullName evidence="13">Sodium/proton antiporter, CPA1 family</fullName>
    </submittedName>
</protein>
<evidence type="ECO:0000313" key="13">
    <source>
        <dbReference type="EMBL" id="SDD72247.1"/>
    </source>
</evidence>
<dbReference type="GO" id="GO:0005886">
    <property type="term" value="C:plasma membrane"/>
    <property type="evidence" value="ECO:0007669"/>
    <property type="project" value="UniProtKB-SubCell"/>
</dbReference>
<feature type="compositionally biased region" description="Basic and acidic residues" evidence="11">
    <location>
        <begin position="525"/>
        <end position="541"/>
    </location>
</feature>
<dbReference type="NCBIfam" id="TIGR00831">
    <property type="entry name" value="a_cpa1"/>
    <property type="match status" value="1"/>
</dbReference>
<feature type="transmembrane region" description="Helical" evidence="10">
    <location>
        <begin position="54"/>
        <end position="71"/>
    </location>
</feature>
<keyword evidence="5 10" id="KW-1133">Transmembrane helix</keyword>
<keyword evidence="8 10" id="KW-0472">Membrane</keyword>
<feature type="region of interest" description="Disordered" evidence="11">
    <location>
        <begin position="525"/>
        <end position="563"/>
    </location>
</feature>
<keyword evidence="14" id="KW-1185">Reference proteome</keyword>
<dbReference type="Pfam" id="PF00999">
    <property type="entry name" value="Na_H_Exchanger"/>
    <property type="match status" value="1"/>
</dbReference>
<dbReference type="GO" id="GO:0015385">
    <property type="term" value="F:sodium:proton antiporter activity"/>
    <property type="evidence" value="ECO:0007669"/>
    <property type="project" value="InterPro"/>
</dbReference>
<dbReference type="InterPro" id="IPR004705">
    <property type="entry name" value="Cation/H_exchanger_CPA1_bac"/>
</dbReference>
<feature type="transmembrane region" description="Helical" evidence="10">
    <location>
        <begin position="298"/>
        <end position="322"/>
    </location>
</feature>
<evidence type="ECO:0000259" key="12">
    <source>
        <dbReference type="Pfam" id="PF00999"/>
    </source>
</evidence>
<keyword evidence="6 10" id="KW-0915">Sodium</keyword>
<feature type="transmembrane region" description="Helical" evidence="10">
    <location>
        <begin position="183"/>
        <end position="205"/>
    </location>
</feature>
<dbReference type="PANTHER" id="PTHR10110:SF86">
    <property type="entry name" value="SODIUM_HYDROGEN EXCHANGER 7"/>
    <property type="match status" value="1"/>
</dbReference>
<dbReference type="RefSeq" id="WP_090565157.1">
    <property type="nucleotide sequence ID" value="NZ_FMXZ01000008.1"/>
</dbReference>
<feature type="transmembrane region" description="Helical" evidence="10">
    <location>
        <begin position="342"/>
        <end position="365"/>
    </location>
</feature>
<comment type="function">
    <text evidence="10">Na(+)/H(+) antiporter that extrudes sodium in exchange for external protons.</text>
</comment>
<evidence type="ECO:0000256" key="9">
    <source>
        <dbReference type="ARBA" id="ARBA00023201"/>
    </source>
</evidence>
<proteinExistence type="inferred from homology"/>
<evidence type="ECO:0000256" key="6">
    <source>
        <dbReference type="ARBA" id="ARBA00023053"/>
    </source>
</evidence>
<evidence type="ECO:0000256" key="2">
    <source>
        <dbReference type="ARBA" id="ARBA00022448"/>
    </source>
</evidence>
<keyword evidence="2 10" id="KW-0813">Transport</keyword>
<keyword evidence="10" id="KW-0997">Cell inner membrane</keyword>
<accession>A0A1G6X4B5</accession>
<dbReference type="Gene3D" id="6.10.140.1330">
    <property type="match status" value="1"/>
</dbReference>
<feature type="transmembrane region" description="Helical" evidence="10">
    <location>
        <begin position="83"/>
        <end position="105"/>
    </location>
</feature>